<protein>
    <submittedName>
        <fullName evidence="3">Uncharacterized protein</fullName>
    </submittedName>
</protein>
<comment type="caution">
    <text evidence="3">The sequence shown here is derived from an EMBL/GenBank/DDBJ whole genome shotgun (WGS) entry which is preliminary data.</text>
</comment>
<keyword evidence="2" id="KW-0732">Signal</keyword>
<dbReference type="Proteomes" id="UP000032221">
    <property type="component" value="Unassembled WGS sequence"/>
</dbReference>
<feature type="signal peptide" evidence="2">
    <location>
        <begin position="1"/>
        <end position="29"/>
    </location>
</feature>
<gene>
    <name evidence="3" type="ORF">TL10_04825</name>
</gene>
<reference evidence="3 4" key="1">
    <citation type="submission" date="2015-01" db="EMBL/GenBank/DDBJ databases">
        <title>Genome sequence of Mycobacterium llatzerense and Mycobacterium immunogenum recovered from brain abscess.</title>
        <authorList>
            <person name="Greninger A.L."/>
            <person name="Langelier C."/>
            <person name="Cunningham G."/>
            <person name="Chiu C.Y."/>
            <person name="Miller S."/>
        </authorList>
    </citation>
    <scope>NUCLEOTIDE SEQUENCE [LARGE SCALE GENOMIC DNA]</scope>
    <source>
        <strain evidence="3 4">CLUC14</strain>
    </source>
</reference>
<sequence length="75" mass="7860">MRMKIALVAPWIAAAAIGGAISLAPMAGADPDPDVPYGGDEFDLPQQGPNPYDFGFHESNHDEKDTSAGATDVPY</sequence>
<organism evidence="3 4">
    <name type="scientific">Mycolicibacterium llatzerense</name>
    <dbReference type="NCBI Taxonomy" id="280871"/>
    <lineage>
        <taxon>Bacteria</taxon>
        <taxon>Bacillati</taxon>
        <taxon>Actinomycetota</taxon>
        <taxon>Actinomycetes</taxon>
        <taxon>Mycobacteriales</taxon>
        <taxon>Mycobacteriaceae</taxon>
        <taxon>Mycolicibacterium</taxon>
    </lineage>
</organism>
<evidence type="ECO:0000313" key="4">
    <source>
        <dbReference type="Proteomes" id="UP000032221"/>
    </source>
</evidence>
<dbReference type="AlphaFoldDB" id="A0A0D1LPI9"/>
<evidence type="ECO:0000313" key="3">
    <source>
        <dbReference type="EMBL" id="KIU17991.1"/>
    </source>
</evidence>
<evidence type="ECO:0000256" key="2">
    <source>
        <dbReference type="SAM" id="SignalP"/>
    </source>
</evidence>
<evidence type="ECO:0000256" key="1">
    <source>
        <dbReference type="SAM" id="MobiDB-lite"/>
    </source>
</evidence>
<name>A0A0D1LPI9_9MYCO</name>
<feature type="compositionally biased region" description="Basic and acidic residues" evidence="1">
    <location>
        <begin position="55"/>
        <end position="66"/>
    </location>
</feature>
<dbReference type="OrthoDB" id="4635481at2"/>
<feature type="chain" id="PRO_5002232952" evidence="2">
    <location>
        <begin position="30"/>
        <end position="75"/>
    </location>
</feature>
<dbReference type="PATRIC" id="fig|280871.6.peg.986"/>
<dbReference type="RefSeq" id="WP_043395675.1">
    <property type="nucleotide sequence ID" value="NZ_BAAARC010000020.1"/>
</dbReference>
<dbReference type="EMBL" id="JXST01000005">
    <property type="protein sequence ID" value="KIU17991.1"/>
    <property type="molecule type" value="Genomic_DNA"/>
</dbReference>
<proteinExistence type="predicted"/>
<feature type="region of interest" description="Disordered" evidence="1">
    <location>
        <begin position="28"/>
        <end position="75"/>
    </location>
</feature>
<keyword evidence="4" id="KW-1185">Reference proteome</keyword>
<accession>A0A0D1LPI9</accession>